<dbReference type="SUPFAM" id="SSF56601">
    <property type="entry name" value="beta-lactamase/transpeptidase-like"/>
    <property type="match status" value="1"/>
</dbReference>
<comment type="similarity">
    <text evidence="1 9">Belongs to the peptidase S11 family.</text>
</comment>
<dbReference type="PRINTS" id="PR00725">
    <property type="entry name" value="DADACBPTASE1"/>
</dbReference>
<accession>A0A197ZZ31</accession>
<sequence length="397" mass="43680">MKTKRQFIIICCVLIGLLTAPWTNVDAAPPSIHTNAVGASLVDVESGRVLYSEKGDTPMRIASLTKIMTAIIAIEQGNLTSMVKVSKNAFGKEGSSIYLKLGEEMRLHDMLYGLMLRSGNDAATAIAEHIGGSVDGFVYLMNEKAKMLGMDHSHFTNPSGLDEGEGHRSSPNDMAKLTAYALKNSVFADIVATKLKKVPNPNEAWDYSWLNKNKMLSMFEGADGVKTGFTKLAKRCLVSSATRNGQQLVVVTLNDGDDWADHAKLLQYGFSHFPLQTLVKKGDAIEGTPWVASRTFKYPLAEGESASLTHQVTLVDPMATEYRLAERGTLRVSLKNKLIQTIPIYDPANPLMQVPEKATFSFQTSTPYQETLLTKYSYICRMLVQGLFHISGSKWAD</sequence>
<keyword evidence="2 10" id="KW-0732">Signal</keyword>
<protein>
    <submittedName>
        <fullName evidence="12">Peptidase M15</fullName>
    </submittedName>
</protein>
<dbReference type="Proteomes" id="UP000078454">
    <property type="component" value="Unassembled WGS sequence"/>
</dbReference>
<dbReference type="GO" id="GO:0006508">
    <property type="term" value="P:proteolysis"/>
    <property type="evidence" value="ECO:0007669"/>
    <property type="project" value="InterPro"/>
</dbReference>
<feature type="domain" description="Peptidase S11 D-alanyl-D-alanine carboxypeptidase A N-terminal" evidence="11">
    <location>
        <begin position="29"/>
        <end position="255"/>
    </location>
</feature>
<dbReference type="OrthoDB" id="9791132at2"/>
<reference evidence="12 13" key="1">
    <citation type="submission" date="2016-05" db="EMBL/GenBank/DDBJ databases">
        <title>Paenibacillus sp. 1ZS3-15 nov., isolated from the rhizosphere soil.</title>
        <authorList>
            <person name="Zhang X.X."/>
            <person name="Zhang J."/>
        </authorList>
    </citation>
    <scope>NUCLEOTIDE SEQUENCE [LARGE SCALE GENOMIC DNA]</scope>
    <source>
        <strain evidence="12 13">1ZS3-15</strain>
    </source>
</reference>
<dbReference type="InterPro" id="IPR018044">
    <property type="entry name" value="Peptidase_S11"/>
</dbReference>
<feature type="binding site" evidence="8">
    <location>
        <position position="226"/>
    </location>
    <ligand>
        <name>substrate</name>
    </ligand>
</feature>
<keyword evidence="6" id="KW-0961">Cell wall biogenesis/degradation</keyword>
<dbReference type="RefSeq" id="WP_068670424.1">
    <property type="nucleotide sequence ID" value="NZ_LYPB01000091.1"/>
</dbReference>
<dbReference type="GO" id="GO:0008360">
    <property type="term" value="P:regulation of cell shape"/>
    <property type="evidence" value="ECO:0007669"/>
    <property type="project" value="UniProtKB-KW"/>
</dbReference>
<dbReference type="GO" id="GO:0071555">
    <property type="term" value="P:cell wall organization"/>
    <property type="evidence" value="ECO:0007669"/>
    <property type="project" value="UniProtKB-KW"/>
</dbReference>
<dbReference type="Pfam" id="PF00768">
    <property type="entry name" value="Peptidase_S11"/>
    <property type="match status" value="1"/>
</dbReference>
<keyword evidence="5" id="KW-0573">Peptidoglycan synthesis</keyword>
<evidence type="ECO:0000256" key="1">
    <source>
        <dbReference type="ARBA" id="ARBA00007164"/>
    </source>
</evidence>
<evidence type="ECO:0000313" key="13">
    <source>
        <dbReference type="Proteomes" id="UP000078454"/>
    </source>
</evidence>
<evidence type="ECO:0000256" key="7">
    <source>
        <dbReference type="PIRSR" id="PIRSR618044-1"/>
    </source>
</evidence>
<feature type="active site" evidence="7">
    <location>
        <position position="118"/>
    </location>
</feature>
<feature type="active site" description="Acyl-ester intermediate" evidence="7">
    <location>
        <position position="63"/>
    </location>
</feature>
<comment type="caution">
    <text evidence="12">The sequence shown here is derived from an EMBL/GenBank/DDBJ whole genome shotgun (WGS) entry which is preliminary data.</text>
</comment>
<evidence type="ECO:0000259" key="11">
    <source>
        <dbReference type="Pfam" id="PF00768"/>
    </source>
</evidence>
<evidence type="ECO:0000256" key="10">
    <source>
        <dbReference type="SAM" id="SignalP"/>
    </source>
</evidence>
<organism evidence="12 13">
    <name type="scientific">Paenibacillus oryzisoli</name>
    <dbReference type="NCBI Taxonomy" id="1850517"/>
    <lineage>
        <taxon>Bacteria</taxon>
        <taxon>Bacillati</taxon>
        <taxon>Bacillota</taxon>
        <taxon>Bacilli</taxon>
        <taxon>Bacillales</taxon>
        <taxon>Paenibacillaceae</taxon>
        <taxon>Paenibacillus</taxon>
    </lineage>
</organism>
<evidence type="ECO:0000313" key="12">
    <source>
        <dbReference type="EMBL" id="OAS14102.1"/>
    </source>
</evidence>
<keyword evidence="4" id="KW-0133">Cell shape</keyword>
<keyword evidence="3" id="KW-0378">Hydrolase</keyword>
<dbReference type="EMBL" id="LYPB01000091">
    <property type="protein sequence ID" value="OAS14102.1"/>
    <property type="molecule type" value="Genomic_DNA"/>
</dbReference>
<dbReference type="AlphaFoldDB" id="A0A197ZZ31"/>
<evidence type="ECO:0000256" key="8">
    <source>
        <dbReference type="PIRSR" id="PIRSR618044-2"/>
    </source>
</evidence>
<proteinExistence type="inferred from homology"/>
<dbReference type="PANTHER" id="PTHR21581">
    <property type="entry name" value="D-ALANYL-D-ALANINE CARBOXYPEPTIDASE"/>
    <property type="match status" value="1"/>
</dbReference>
<dbReference type="GO" id="GO:0009002">
    <property type="term" value="F:serine-type D-Ala-D-Ala carboxypeptidase activity"/>
    <property type="evidence" value="ECO:0007669"/>
    <property type="project" value="InterPro"/>
</dbReference>
<evidence type="ECO:0000256" key="3">
    <source>
        <dbReference type="ARBA" id="ARBA00022801"/>
    </source>
</evidence>
<dbReference type="Gene3D" id="3.40.710.10">
    <property type="entry name" value="DD-peptidase/beta-lactamase superfamily"/>
    <property type="match status" value="1"/>
</dbReference>
<gene>
    <name evidence="12" type="ORF">A8708_12130</name>
</gene>
<evidence type="ECO:0000256" key="5">
    <source>
        <dbReference type="ARBA" id="ARBA00022984"/>
    </source>
</evidence>
<evidence type="ECO:0000256" key="2">
    <source>
        <dbReference type="ARBA" id="ARBA00022729"/>
    </source>
</evidence>
<dbReference type="InterPro" id="IPR012338">
    <property type="entry name" value="Beta-lactam/transpept-like"/>
</dbReference>
<evidence type="ECO:0000256" key="9">
    <source>
        <dbReference type="RuleBase" id="RU004016"/>
    </source>
</evidence>
<dbReference type="PANTHER" id="PTHR21581:SF33">
    <property type="entry name" value="D-ALANYL-D-ALANINE CARBOXYPEPTIDASE DACB"/>
    <property type="match status" value="1"/>
</dbReference>
<dbReference type="InterPro" id="IPR001967">
    <property type="entry name" value="Peptidase_S11_N"/>
</dbReference>
<evidence type="ECO:0000256" key="6">
    <source>
        <dbReference type="ARBA" id="ARBA00023316"/>
    </source>
</evidence>
<evidence type="ECO:0000256" key="4">
    <source>
        <dbReference type="ARBA" id="ARBA00022960"/>
    </source>
</evidence>
<name>A0A197ZZ31_9BACL</name>
<keyword evidence="13" id="KW-1185">Reference proteome</keyword>
<feature type="signal peptide" evidence="10">
    <location>
        <begin position="1"/>
        <end position="27"/>
    </location>
</feature>
<feature type="chain" id="PRO_5008277648" evidence="10">
    <location>
        <begin position="28"/>
        <end position="397"/>
    </location>
</feature>
<feature type="active site" description="Proton acceptor" evidence="7">
    <location>
        <position position="66"/>
    </location>
</feature>
<dbReference type="GO" id="GO:0009252">
    <property type="term" value="P:peptidoglycan biosynthetic process"/>
    <property type="evidence" value="ECO:0007669"/>
    <property type="project" value="UniProtKB-KW"/>
</dbReference>
<dbReference type="STRING" id="1850517.A8708_12130"/>